<evidence type="ECO:0000313" key="9">
    <source>
        <dbReference type="EMBL" id="PNR62157.1"/>
    </source>
</evidence>
<dbReference type="Gene3D" id="3.40.50.150">
    <property type="entry name" value="Vaccinia Virus protein VP39"/>
    <property type="match status" value="1"/>
</dbReference>
<dbReference type="EnsemblPlants" id="Pp3c1_12750V3.2">
    <property type="protein sequence ID" value="Pp3c1_12750V3.2"/>
    <property type="gene ID" value="Pp3c1_12750"/>
</dbReference>
<feature type="domain" description="SAM-dependent MTase RsmB/NOP-type" evidence="8">
    <location>
        <begin position="147"/>
        <end position="436"/>
    </location>
</feature>
<feature type="binding site" evidence="6">
    <location>
        <begin position="237"/>
        <end position="243"/>
    </location>
    <ligand>
        <name>S-adenosyl-L-methionine</name>
        <dbReference type="ChEBI" id="CHEBI:59789"/>
    </ligand>
</feature>
<reference evidence="10" key="3">
    <citation type="submission" date="2020-12" db="UniProtKB">
        <authorList>
            <consortium name="EnsemblPlants"/>
        </authorList>
    </citation>
    <scope>IDENTIFICATION</scope>
</reference>
<dbReference type="InterPro" id="IPR023267">
    <property type="entry name" value="RCMT"/>
</dbReference>
<dbReference type="RefSeq" id="XP_024364963.1">
    <property type="nucleotide sequence ID" value="XM_024509195.2"/>
</dbReference>
<dbReference type="OrthoDB" id="435282at2759"/>
<dbReference type="PANTHER" id="PTHR22807">
    <property type="entry name" value="NOP2 YEAST -RELATED NOL1/NOP2/FMU SUN DOMAIN-CONTAINING"/>
    <property type="match status" value="1"/>
</dbReference>
<feature type="binding site" evidence="6">
    <location>
        <position position="261"/>
    </location>
    <ligand>
        <name>S-adenosyl-L-methionine</name>
        <dbReference type="ChEBI" id="CHEBI:59789"/>
    </ligand>
</feature>
<evidence type="ECO:0000256" key="1">
    <source>
        <dbReference type="ARBA" id="ARBA00022603"/>
    </source>
</evidence>
<evidence type="ECO:0000256" key="6">
    <source>
        <dbReference type="PROSITE-ProRule" id="PRU01023"/>
    </source>
</evidence>
<reference evidence="9 11" key="1">
    <citation type="journal article" date="2008" name="Science">
        <title>The Physcomitrella genome reveals evolutionary insights into the conquest of land by plants.</title>
        <authorList>
            <person name="Rensing S."/>
            <person name="Lang D."/>
            <person name="Zimmer A."/>
            <person name="Terry A."/>
            <person name="Salamov A."/>
            <person name="Shapiro H."/>
            <person name="Nishiyama T."/>
            <person name="Perroud P.-F."/>
            <person name="Lindquist E."/>
            <person name="Kamisugi Y."/>
            <person name="Tanahashi T."/>
            <person name="Sakakibara K."/>
            <person name="Fujita T."/>
            <person name="Oishi K."/>
            <person name="Shin-I T."/>
            <person name="Kuroki Y."/>
            <person name="Toyoda A."/>
            <person name="Suzuki Y."/>
            <person name="Hashimoto A."/>
            <person name="Yamaguchi K."/>
            <person name="Sugano A."/>
            <person name="Kohara Y."/>
            <person name="Fujiyama A."/>
            <person name="Anterola A."/>
            <person name="Aoki S."/>
            <person name="Ashton N."/>
            <person name="Barbazuk W.B."/>
            <person name="Barker E."/>
            <person name="Bennetzen J."/>
            <person name="Bezanilla M."/>
            <person name="Blankenship R."/>
            <person name="Cho S.H."/>
            <person name="Dutcher S."/>
            <person name="Estelle M."/>
            <person name="Fawcett J.A."/>
            <person name="Gundlach H."/>
            <person name="Hanada K."/>
            <person name="Heyl A."/>
            <person name="Hicks K.A."/>
            <person name="Hugh J."/>
            <person name="Lohr M."/>
            <person name="Mayer K."/>
            <person name="Melkozernov A."/>
            <person name="Murata T."/>
            <person name="Nelson D."/>
            <person name="Pils B."/>
            <person name="Prigge M."/>
            <person name="Reiss B."/>
            <person name="Renner T."/>
            <person name="Rombauts S."/>
            <person name="Rushton P."/>
            <person name="Sanderfoot A."/>
            <person name="Schween G."/>
            <person name="Shiu S.-H."/>
            <person name="Stueber K."/>
            <person name="Theodoulou F.L."/>
            <person name="Tu H."/>
            <person name="Van de Peer Y."/>
            <person name="Verrier P.J."/>
            <person name="Waters E."/>
            <person name="Wood A."/>
            <person name="Yang L."/>
            <person name="Cove D."/>
            <person name="Cuming A."/>
            <person name="Hasebe M."/>
            <person name="Lucas S."/>
            <person name="Mishler D.B."/>
            <person name="Reski R."/>
            <person name="Grigoriev I."/>
            <person name="Quatrano R.S."/>
            <person name="Boore J.L."/>
        </authorList>
    </citation>
    <scope>NUCLEOTIDE SEQUENCE [LARGE SCALE GENOMIC DNA]</scope>
    <source>
        <strain evidence="10 11">cv. Gransden 2004</strain>
    </source>
</reference>
<dbReference type="EMBL" id="ABEU02000001">
    <property type="protein sequence ID" value="PNR62157.1"/>
    <property type="molecule type" value="Genomic_DNA"/>
</dbReference>
<dbReference type="AlphaFoldDB" id="A0A2K1L806"/>
<sequence length="490" mass="53975">MGKEVGDVTASMRPQLLGKVRRQAAKVVGTLLKGDADRRASASMKSLIYAPSVVAKKATLALTCQTLKYLPVLKEVIAFTDLLSGKKKMPVELVYVLVCDLLFGQDVTDTGDAEKQVLTRKSALRSALARLLVKRNVSSAEELLPLEAQNSGPAIPRYVRVNTLKMSTRKAITILRESIKDVEIDDLIQDLLVLPPGTDLHKHPLVLNGSIVLQGKASCMPAQALSPACDWEVLDACAAPGNKTVHLAALMAGRGKITACEINEKRAQRLQETVRLTGATNVTVRQQDFLTIDPTLPEFTKVRGILLDPSCSGSGTTVQRLDHLLPSAGTDKNDDQEKDRIEQLARFQETALLHALSFPSLEKLVYSTCSIHQRENEDVVLAVLPHAKEKGFELSNPFPSWPHRGLPVFEGADLLIRTDALRDKMDGFFVALFVRKSSSSTSKKASDELESLDPEGHCEKEQDARTSLQRRRKLKRQRKKEQQALNAKIN</sequence>
<dbReference type="CDD" id="cd02440">
    <property type="entry name" value="AdoMet_MTases"/>
    <property type="match status" value="1"/>
</dbReference>
<evidence type="ECO:0000313" key="10">
    <source>
        <dbReference type="EnsemblPlants" id="Pp3c1_12750V3.1"/>
    </source>
</evidence>
<dbReference type="InterPro" id="IPR049561">
    <property type="entry name" value="NSUN5_7_fdxn-like"/>
</dbReference>
<keyword evidence="3 6" id="KW-0949">S-adenosyl-L-methionine</keyword>
<proteinExistence type="inferred from homology"/>
<keyword evidence="2 6" id="KW-0808">Transferase</keyword>
<comment type="similarity">
    <text evidence="6">Belongs to the class I-like SAM-binding methyltransferase superfamily. RsmB/NOP family.</text>
</comment>
<dbReference type="Gramene" id="Pp3c1_12750V3.1">
    <property type="protein sequence ID" value="Pp3c1_12750V3.1"/>
    <property type="gene ID" value="Pp3c1_12750"/>
</dbReference>
<dbReference type="EnsemblPlants" id="Pp3c1_12750V3.1">
    <property type="protein sequence ID" value="Pp3c1_12750V3.1"/>
    <property type="gene ID" value="Pp3c1_12750"/>
</dbReference>
<organism evidence="9">
    <name type="scientific">Physcomitrium patens</name>
    <name type="common">Spreading-leaved earth moss</name>
    <name type="synonym">Physcomitrella patens</name>
    <dbReference type="NCBI Taxonomy" id="3218"/>
    <lineage>
        <taxon>Eukaryota</taxon>
        <taxon>Viridiplantae</taxon>
        <taxon>Streptophyta</taxon>
        <taxon>Embryophyta</taxon>
        <taxon>Bryophyta</taxon>
        <taxon>Bryophytina</taxon>
        <taxon>Bryopsida</taxon>
        <taxon>Funariidae</taxon>
        <taxon>Funariales</taxon>
        <taxon>Funariaceae</taxon>
        <taxon>Physcomitrium</taxon>
    </lineage>
</organism>
<dbReference type="GO" id="GO:0003729">
    <property type="term" value="F:mRNA binding"/>
    <property type="evidence" value="ECO:0007669"/>
    <property type="project" value="EnsemblPlants"/>
</dbReference>
<dbReference type="PROSITE" id="PS51686">
    <property type="entry name" value="SAM_MT_RSMB_NOP"/>
    <property type="match status" value="1"/>
</dbReference>
<evidence type="ECO:0000256" key="3">
    <source>
        <dbReference type="ARBA" id="ARBA00022691"/>
    </source>
</evidence>
<dbReference type="InterPro" id="IPR049560">
    <property type="entry name" value="MeTrfase_RsmB-F_NOP2_cat"/>
</dbReference>
<protein>
    <recommendedName>
        <fullName evidence="8">SAM-dependent MTase RsmB/NOP-type domain-containing protein</fullName>
    </recommendedName>
</protein>
<feature type="compositionally biased region" description="Basic and acidic residues" evidence="7">
    <location>
        <begin position="454"/>
        <end position="464"/>
    </location>
</feature>
<feature type="binding site" evidence="6">
    <location>
        <position position="288"/>
    </location>
    <ligand>
        <name>S-adenosyl-L-methionine</name>
        <dbReference type="ChEBI" id="CHEBI:59789"/>
    </ligand>
</feature>
<dbReference type="GO" id="GO:0070475">
    <property type="term" value="P:rRNA base methylation"/>
    <property type="evidence" value="ECO:0000318"/>
    <property type="project" value="GO_Central"/>
</dbReference>
<comment type="catalytic activity">
    <reaction evidence="5">
        <text>a cytidine in 25S rRNA + S-adenosyl-L-methionine = a 5-methylcytidine in 25S rRNA + S-adenosyl-L-homocysteine + H(+)</text>
        <dbReference type="Rhea" id="RHEA:47780"/>
        <dbReference type="Rhea" id="RHEA-COMP:11911"/>
        <dbReference type="Rhea" id="RHEA-COMP:11912"/>
        <dbReference type="ChEBI" id="CHEBI:15378"/>
        <dbReference type="ChEBI" id="CHEBI:57856"/>
        <dbReference type="ChEBI" id="CHEBI:59789"/>
        <dbReference type="ChEBI" id="CHEBI:74483"/>
        <dbReference type="ChEBI" id="CHEBI:82748"/>
    </reaction>
</comment>
<keyword evidence="4 6" id="KW-0694">RNA-binding</keyword>
<feature type="binding site" evidence="6">
    <location>
        <position position="308"/>
    </location>
    <ligand>
        <name>S-adenosyl-L-methionine</name>
        <dbReference type="ChEBI" id="CHEBI:59789"/>
    </ligand>
</feature>
<dbReference type="STRING" id="3218.A0A2K1L806"/>
<evidence type="ECO:0000256" key="5">
    <source>
        <dbReference type="ARBA" id="ARBA00053002"/>
    </source>
</evidence>
<dbReference type="Pfam" id="PF01189">
    <property type="entry name" value="Methyltr_RsmB-F"/>
    <property type="match status" value="1"/>
</dbReference>
<evidence type="ECO:0000256" key="4">
    <source>
        <dbReference type="ARBA" id="ARBA00022884"/>
    </source>
</evidence>
<dbReference type="SUPFAM" id="SSF53335">
    <property type="entry name" value="S-adenosyl-L-methionine-dependent methyltransferases"/>
    <property type="match status" value="1"/>
</dbReference>
<dbReference type="PaxDb" id="3218-PP1S86_217V6.1"/>
<dbReference type="GO" id="GO:0005730">
    <property type="term" value="C:nucleolus"/>
    <property type="evidence" value="ECO:0000318"/>
    <property type="project" value="GO_Central"/>
</dbReference>
<dbReference type="KEGG" id="ppp:112277137"/>
<keyword evidence="1 6" id="KW-0489">Methyltransferase</keyword>
<evidence type="ECO:0000313" key="11">
    <source>
        <dbReference type="Proteomes" id="UP000006727"/>
    </source>
</evidence>
<dbReference type="FunFam" id="3.40.50.150:FF:000164">
    <property type="entry name" value="Methyltransferase NSUN5, putative"/>
    <property type="match status" value="1"/>
</dbReference>
<dbReference type="Gene3D" id="3.30.70.1170">
    <property type="entry name" value="Sun protein, domain 3"/>
    <property type="match status" value="1"/>
</dbReference>
<gene>
    <name evidence="10" type="primary">LOC112277137</name>
    <name evidence="9" type="ORF">PHYPA_000581</name>
</gene>
<dbReference type="Proteomes" id="UP000006727">
    <property type="component" value="Chromosome 1"/>
</dbReference>
<dbReference type="GO" id="GO:0008173">
    <property type="term" value="F:RNA methyltransferase activity"/>
    <property type="evidence" value="ECO:0007669"/>
    <property type="project" value="InterPro"/>
</dbReference>
<dbReference type="InterPro" id="IPR048889">
    <property type="entry name" value="NSUN5_RCM1_N"/>
</dbReference>
<accession>A0A2K1L806</accession>
<reference evidence="9 11" key="2">
    <citation type="journal article" date="2018" name="Plant J.">
        <title>The Physcomitrella patens chromosome-scale assembly reveals moss genome structure and evolution.</title>
        <authorList>
            <person name="Lang D."/>
            <person name="Ullrich K.K."/>
            <person name="Murat F."/>
            <person name="Fuchs J."/>
            <person name="Jenkins J."/>
            <person name="Haas F.B."/>
            <person name="Piednoel M."/>
            <person name="Gundlach H."/>
            <person name="Van Bel M."/>
            <person name="Meyberg R."/>
            <person name="Vives C."/>
            <person name="Morata J."/>
            <person name="Symeonidi A."/>
            <person name="Hiss M."/>
            <person name="Muchero W."/>
            <person name="Kamisugi Y."/>
            <person name="Saleh O."/>
            <person name="Blanc G."/>
            <person name="Decker E.L."/>
            <person name="van Gessel N."/>
            <person name="Grimwood J."/>
            <person name="Hayes R.D."/>
            <person name="Graham S.W."/>
            <person name="Gunter L.E."/>
            <person name="McDaniel S.F."/>
            <person name="Hoernstein S.N.W."/>
            <person name="Larsson A."/>
            <person name="Li F.W."/>
            <person name="Perroud P.F."/>
            <person name="Phillips J."/>
            <person name="Ranjan P."/>
            <person name="Rokshar D.S."/>
            <person name="Rothfels C.J."/>
            <person name="Schneider L."/>
            <person name="Shu S."/>
            <person name="Stevenson D.W."/>
            <person name="Thummler F."/>
            <person name="Tillich M."/>
            <person name="Villarreal Aguilar J.C."/>
            <person name="Widiez T."/>
            <person name="Wong G.K."/>
            <person name="Wymore A."/>
            <person name="Zhang Y."/>
            <person name="Zimmer A.D."/>
            <person name="Quatrano R.S."/>
            <person name="Mayer K.F.X."/>
            <person name="Goodstein D."/>
            <person name="Casacuberta J.M."/>
            <person name="Vandepoele K."/>
            <person name="Reski R."/>
            <person name="Cuming A.C."/>
            <person name="Tuskan G.A."/>
            <person name="Maumus F."/>
            <person name="Salse J."/>
            <person name="Schmutz J."/>
            <person name="Rensing S.A."/>
        </authorList>
    </citation>
    <scope>NUCLEOTIDE SEQUENCE [LARGE SCALE GENOMIC DNA]</scope>
    <source>
        <strain evidence="10 11">cv. Gransden 2004</strain>
    </source>
</reference>
<feature type="compositionally biased region" description="Basic residues" evidence="7">
    <location>
        <begin position="468"/>
        <end position="479"/>
    </location>
</feature>
<dbReference type="Gramene" id="Pp3c1_12750V3.2">
    <property type="protein sequence ID" value="Pp3c1_12750V3.2"/>
    <property type="gene ID" value="Pp3c1_12750"/>
</dbReference>
<evidence type="ECO:0000259" key="8">
    <source>
        <dbReference type="PROSITE" id="PS51686"/>
    </source>
</evidence>
<dbReference type="FunCoup" id="A0A2K1L806">
    <property type="interactions" value="3449"/>
</dbReference>
<dbReference type="Pfam" id="PF21153">
    <property type="entry name" value="NSUN5_N"/>
    <property type="match status" value="1"/>
</dbReference>
<dbReference type="InterPro" id="IPR029063">
    <property type="entry name" value="SAM-dependent_MTases_sf"/>
</dbReference>
<dbReference type="PANTHER" id="PTHR22807:SF4">
    <property type="entry name" value="28S RRNA (CYTOSINE-C(5))-METHYLTRANSFERASE"/>
    <property type="match status" value="1"/>
</dbReference>
<feature type="active site" description="Nucleophile" evidence="6">
    <location>
        <position position="369"/>
    </location>
</feature>
<evidence type="ECO:0000256" key="2">
    <source>
        <dbReference type="ARBA" id="ARBA00022679"/>
    </source>
</evidence>
<dbReference type="GeneID" id="112277137"/>
<evidence type="ECO:0000256" key="7">
    <source>
        <dbReference type="SAM" id="MobiDB-lite"/>
    </source>
</evidence>
<dbReference type="Pfam" id="PF21148">
    <property type="entry name" value="NSUN5_fdxn-like"/>
    <property type="match status" value="1"/>
</dbReference>
<name>A0A2K1L806_PHYPA</name>
<keyword evidence="11" id="KW-1185">Reference proteome</keyword>
<feature type="region of interest" description="Disordered" evidence="7">
    <location>
        <begin position="443"/>
        <end position="490"/>
    </location>
</feature>
<dbReference type="InterPro" id="IPR001678">
    <property type="entry name" value="MeTrfase_RsmB-F_NOP2_dom"/>
</dbReference>
<dbReference type="PRINTS" id="PR02008">
    <property type="entry name" value="RCMTFAMILY"/>
</dbReference>